<sequence>MDSENEATDHEGRAVLNEGRAVLNEGSNWLTVSPAKVGRSPVRSAQSQTEETLISASKFSVLSKMKRKARY</sequence>
<protein>
    <submittedName>
        <fullName evidence="1">Uncharacterized protein</fullName>
    </submittedName>
</protein>
<evidence type="ECO:0000313" key="1">
    <source>
        <dbReference type="EMBL" id="KAF2570224.1"/>
    </source>
</evidence>
<reference evidence="1" key="1">
    <citation type="submission" date="2019-12" db="EMBL/GenBank/DDBJ databases">
        <title>Genome sequencing and annotation of Brassica cretica.</title>
        <authorList>
            <person name="Studholme D.J."/>
            <person name="Sarris P.F."/>
        </authorList>
    </citation>
    <scope>NUCLEOTIDE SEQUENCE</scope>
    <source>
        <strain evidence="1">PFS-102/07</strain>
        <tissue evidence="1">Leaf</tissue>
    </source>
</reference>
<gene>
    <name evidence="1" type="ORF">F2Q70_00003743</name>
</gene>
<accession>A0A8S9IK98</accession>
<name>A0A8S9IK98_BRACR</name>
<dbReference type="EMBL" id="QGKY02001015">
    <property type="protein sequence ID" value="KAF2570224.1"/>
    <property type="molecule type" value="Genomic_DNA"/>
</dbReference>
<dbReference type="AlphaFoldDB" id="A0A8S9IK98"/>
<proteinExistence type="predicted"/>
<organism evidence="1">
    <name type="scientific">Brassica cretica</name>
    <name type="common">Mustard</name>
    <dbReference type="NCBI Taxonomy" id="69181"/>
    <lineage>
        <taxon>Eukaryota</taxon>
        <taxon>Viridiplantae</taxon>
        <taxon>Streptophyta</taxon>
        <taxon>Embryophyta</taxon>
        <taxon>Tracheophyta</taxon>
        <taxon>Spermatophyta</taxon>
        <taxon>Magnoliopsida</taxon>
        <taxon>eudicotyledons</taxon>
        <taxon>Gunneridae</taxon>
        <taxon>Pentapetalae</taxon>
        <taxon>rosids</taxon>
        <taxon>malvids</taxon>
        <taxon>Brassicales</taxon>
        <taxon>Brassicaceae</taxon>
        <taxon>Brassiceae</taxon>
        <taxon>Brassica</taxon>
    </lineage>
</organism>
<comment type="caution">
    <text evidence="1">The sequence shown here is derived from an EMBL/GenBank/DDBJ whole genome shotgun (WGS) entry which is preliminary data.</text>
</comment>